<reference evidence="2" key="1">
    <citation type="journal article" date="2024" name="Gigascience">
        <title>Chromosome-level genome of the poultry shaft louse Menopon gallinae provides insight into the host-switching and adaptive evolution of parasitic lice.</title>
        <authorList>
            <person name="Xu Y."/>
            <person name="Ma L."/>
            <person name="Liu S."/>
            <person name="Liang Y."/>
            <person name="Liu Q."/>
            <person name="He Z."/>
            <person name="Tian L."/>
            <person name="Duan Y."/>
            <person name="Cai W."/>
            <person name="Li H."/>
            <person name="Song F."/>
        </authorList>
    </citation>
    <scope>NUCLEOTIDE SEQUENCE</scope>
    <source>
        <strain evidence="2">Cailab_2023a</strain>
    </source>
</reference>
<dbReference type="InterPro" id="IPR036865">
    <property type="entry name" value="CRAL-TRIO_dom_sf"/>
</dbReference>
<dbReference type="PRINTS" id="PR00180">
    <property type="entry name" value="CRETINALDHBP"/>
</dbReference>
<dbReference type="Pfam" id="PF00650">
    <property type="entry name" value="CRAL_TRIO"/>
    <property type="match status" value="1"/>
</dbReference>
<dbReference type="InterPro" id="IPR036273">
    <property type="entry name" value="CRAL/TRIO_N_dom_sf"/>
</dbReference>
<dbReference type="AlphaFoldDB" id="A0AAW2HAF7"/>
<dbReference type="GO" id="GO:0016020">
    <property type="term" value="C:membrane"/>
    <property type="evidence" value="ECO:0007669"/>
    <property type="project" value="TreeGrafter"/>
</dbReference>
<accession>A0AAW2HAF7</accession>
<dbReference type="Gene3D" id="3.40.525.10">
    <property type="entry name" value="CRAL-TRIO lipid binding domain"/>
    <property type="match status" value="1"/>
</dbReference>
<dbReference type="EMBL" id="JARGDH010000005">
    <property type="protein sequence ID" value="KAL0266538.1"/>
    <property type="molecule type" value="Genomic_DNA"/>
</dbReference>
<proteinExistence type="predicted"/>
<dbReference type="PANTHER" id="PTHR10174:SF213">
    <property type="entry name" value="CRAL-TRIO DOMAIN-CONTAINING PROTEIN"/>
    <property type="match status" value="1"/>
</dbReference>
<sequence>MFTFSIFRSNDKKKEEKAVLGDINSNMAPLGLNHPFLDGCSNLPADKDEDIKLLRVWLEQQPHLPPLTDGHLYLFLHSNYYDLENTKDTIEAYFTIRTTSPELFSNKSPFAKGVKAVLDVAELVPVKKTTPEGYRVLMYRLVDYDASKLQFNEALKTFFLFNDIRLSEDGLSNGYVVIFDMKGVSLSHLTKINLSSIRKFMSYIQEGHPARLKGVHVINAVAFMDKILALIKPLMKSGLIKLLTIHGSDLTNLFKEVPQEILPKDYGGEAEPMSVLHAEHRKMMESKYEKWIEEEECFKMDESKRPKSSKKQCILTNSFKSLAID</sequence>
<dbReference type="PANTHER" id="PTHR10174">
    <property type="entry name" value="ALPHA-TOCOPHEROL TRANSFER PROTEIN-RELATED"/>
    <property type="match status" value="1"/>
</dbReference>
<dbReference type="InterPro" id="IPR001251">
    <property type="entry name" value="CRAL-TRIO_dom"/>
</dbReference>
<dbReference type="CDD" id="cd00170">
    <property type="entry name" value="SEC14"/>
    <property type="match status" value="1"/>
</dbReference>
<dbReference type="SUPFAM" id="SSF46938">
    <property type="entry name" value="CRAL/TRIO N-terminal domain"/>
    <property type="match status" value="1"/>
</dbReference>
<dbReference type="PROSITE" id="PS50191">
    <property type="entry name" value="CRAL_TRIO"/>
    <property type="match status" value="1"/>
</dbReference>
<gene>
    <name evidence="2" type="ORF">PYX00_009049</name>
</gene>
<dbReference type="GO" id="GO:1902936">
    <property type="term" value="F:phosphatidylinositol bisphosphate binding"/>
    <property type="evidence" value="ECO:0007669"/>
    <property type="project" value="TreeGrafter"/>
</dbReference>
<comment type="caution">
    <text evidence="2">The sequence shown here is derived from an EMBL/GenBank/DDBJ whole genome shotgun (WGS) entry which is preliminary data.</text>
</comment>
<protein>
    <recommendedName>
        <fullName evidence="1">CRAL-TRIO domain-containing protein</fullName>
    </recommendedName>
</protein>
<dbReference type="SMART" id="SM00516">
    <property type="entry name" value="SEC14"/>
    <property type="match status" value="1"/>
</dbReference>
<organism evidence="2">
    <name type="scientific">Menopon gallinae</name>
    <name type="common">poultry shaft louse</name>
    <dbReference type="NCBI Taxonomy" id="328185"/>
    <lineage>
        <taxon>Eukaryota</taxon>
        <taxon>Metazoa</taxon>
        <taxon>Ecdysozoa</taxon>
        <taxon>Arthropoda</taxon>
        <taxon>Hexapoda</taxon>
        <taxon>Insecta</taxon>
        <taxon>Pterygota</taxon>
        <taxon>Neoptera</taxon>
        <taxon>Paraneoptera</taxon>
        <taxon>Psocodea</taxon>
        <taxon>Troctomorpha</taxon>
        <taxon>Phthiraptera</taxon>
        <taxon>Amblycera</taxon>
        <taxon>Menoponidae</taxon>
        <taxon>Menopon</taxon>
    </lineage>
</organism>
<dbReference type="SUPFAM" id="SSF52087">
    <property type="entry name" value="CRAL/TRIO domain"/>
    <property type="match status" value="1"/>
</dbReference>
<evidence type="ECO:0000259" key="1">
    <source>
        <dbReference type="PROSITE" id="PS50191"/>
    </source>
</evidence>
<feature type="domain" description="CRAL-TRIO" evidence="1">
    <location>
        <begin position="111"/>
        <end position="274"/>
    </location>
</feature>
<evidence type="ECO:0000313" key="2">
    <source>
        <dbReference type="EMBL" id="KAL0266538.1"/>
    </source>
</evidence>
<name>A0AAW2HAF7_9NEOP</name>